<dbReference type="InterPro" id="IPR036890">
    <property type="entry name" value="HATPase_C_sf"/>
</dbReference>
<feature type="transmembrane region" description="Helical" evidence="10">
    <location>
        <begin position="327"/>
        <end position="345"/>
    </location>
</feature>
<keyword evidence="4" id="KW-0808">Transferase</keyword>
<dbReference type="Pfam" id="PF02518">
    <property type="entry name" value="HATPase_c"/>
    <property type="match status" value="1"/>
</dbReference>
<feature type="transmembrane region" description="Helical" evidence="10">
    <location>
        <begin position="377"/>
        <end position="395"/>
    </location>
</feature>
<dbReference type="AlphaFoldDB" id="A0A7W4VY72"/>
<sequence length="655" mass="67963">MPWPLRPSGPVLAGVFALWSTAFLWPQLSPALAVLPVGFGVGGWLLVRHVVAGALVVAMTQAAGLALGAPVENAAGLLPAICCLFFVGRRLPPAWGGCVLVGYVAVIAASGFGVSRALVGVLLFTGTWLVGQVVGEGAAVVQARRAVARDLELRDHEVTAAEVVDRERGRILSGSLDIVEQAVASMRADAEAAAQLLDPHLLDRVGSRGEAAIADLRRILGLLRAPVVAREPVLDEALLRFVTSDGPLPADVERRGAWRTDALLAVALAAVGLAEAVGHSLEPAATGLAAGVPLGLALWRTAPALAAMVCAVPMAVALAIDVPVPHGVVEMTTIAMLAWAAAGAATELSGLGPRALVILPAGVVVVLSAVGTWRSPTLSLVPVVVAAVAAVAVWTRRRTQHAESEADSRISRAQARLRSSVDDAMAAERLRIARELHDITSHAVGAMVLQARAARALAGRDPVAAHRAVDNALMAGDQAMKDLGELAEMLRDDLHRSDSEDLQGLVDRLGTTGLEIDLEGDLPEDPEIAFTVHRIVQEALANAARYAPGARVRVRLVEEPDRVSVLVQDGGGRHHAAAPSGTGFGLDGLVERVRLQGGQLSAGPEGRGFRVSAVLPTSPVPPVSGPIEATPMMTAPPPASDRTGQAGQTREVTRP</sequence>
<keyword evidence="7" id="KW-0067">ATP-binding</keyword>
<dbReference type="SUPFAM" id="SSF55874">
    <property type="entry name" value="ATPase domain of HSP90 chaperone/DNA topoisomerase II/histidine kinase"/>
    <property type="match status" value="1"/>
</dbReference>
<evidence type="ECO:0000256" key="4">
    <source>
        <dbReference type="ARBA" id="ARBA00022679"/>
    </source>
</evidence>
<feature type="transmembrane region" description="Helical" evidence="10">
    <location>
        <begin position="34"/>
        <end position="58"/>
    </location>
</feature>
<evidence type="ECO:0000256" key="6">
    <source>
        <dbReference type="ARBA" id="ARBA00022777"/>
    </source>
</evidence>
<dbReference type="PANTHER" id="PTHR24421:SF10">
    <property type="entry name" value="NITRATE_NITRITE SENSOR PROTEIN NARQ"/>
    <property type="match status" value="1"/>
</dbReference>
<gene>
    <name evidence="13" type="ORF">FHU40_003300</name>
</gene>
<feature type="transmembrane region" description="Helical" evidence="10">
    <location>
        <begin position="65"/>
        <end position="88"/>
    </location>
</feature>
<evidence type="ECO:0000256" key="1">
    <source>
        <dbReference type="ARBA" id="ARBA00000085"/>
    </source>
</evidence>
<evidence type="ECO:0000313" key="14">
    <source>
        <dbReference type="Proteomes" id="UP000589626"/>
    </source>
</evidence>
<feature type="compositionally biased region" description="Polar residues" evidence="9">
    <location>
        <begin position="642"/>
        <end position="655"/>
    </location>
</feature>
<feature type="transmembrane region" description="Helical" evidence="10">
    <location>
        <begin position="351"/>
        <end position="370"/>
    </location>
</feature>
<protein>
    <recommendedName>
        <fullName evidence="2">histidine kinase</fullName>
        <ecNumber evidence="2">2.7.13.3</ecNumber>
    </recommendedName>
</protein>
<keyword evidence="6 13" id="KW-0418">Kinase</keyword>
<dbReference type="GO" id="GO:0016020">
    <property type="term" value="C:membrane"/>
    <property type="evidence" value="ECO:0007669"/>
    <property type="project" value="InterPro"/>
</dbReference>
<dbReference type="InterPro" id="IPR050482">
    <property type="entry name" value="Sensor_HK_TwoCompSys"/>
</dbReference>
<proteinExistence type="predicted"/>
<evidence type="ECO:0000256" key="3">
    <source>
        <dbReference type="ARBA" id="ARBA00022553"/>
    </source>
</evidence>
<accession>A0A7W4VY72</accession>
<feature type="transmembrane region" description="Helical" evidence="10">
    <location>
        <begin position="301"/>
        <end position="320"/>
    </location>
</feature>
<keyword evidence="5" id="KW-0547">Nucleotide-binding</keyword>
<keyword evidence="8" id="KW-0902">Two-component regulatory system</keyword>
<evidence type="ECO:0000256" key="10">
    <source>
        <dbReference type="SAM" id="Phobius"/>
    </source>
</evidence>
<dbReference type="Proteomes" id="UP000589626">
    <property type="component" value="Unassembled WGS sequence"/>
</dbReference>
<evidence type="ECO:0000313" key="13">
    <source>
        <dbReference type="EMBL" id="MBB3043482.1"/>
    </source>
</evidence>
<name>A0A7W4VY72_9ACTN</name>
<dbReference type="PANTHER" id="PTHR24421">
    <property type="entry name" value="NITRATE/NITRITE SENSOR PROTEIN NARX-RELATED"/>
    <property type="match status" value="1"/>
</dbReference>
<dbReference type="Gene3D" id="1.20.5.1930">
    <property type="match status" value="1"/>
</dbReference>
<comment type="caution">
    <text evidence="13">The sequence shown here is derived from an EMBL/GenBank/DDBJ whole genome shotgun (WGS) entry which is preliminary data.</text>
</comment>
<evidence type="ECO:0000256" key="5">
    <source>
        <dbReference type="ARBA" id="ARBA00022741"/>
    </source>
</evidence>
<organism evidence="13 14">
    <name type="scientific">Nocardioides soli</name>
    <dbReference type="NCBI Taxonomy" id="1036020"/>
    <lineage>
        <taxon>Bacteria</taxon>
        <taxon>Bacillati</taxon>
        <taxon>Actinomycetota</taxon>
        <taxon>Actinomycetes</taxon>
        <taxon>Propionibacteriales</taxon>
        <taxon>Nocardioidaceae</taxon>
        <taxon>Nocardioides</taxon>
    </lineage>
</organism>
<keyword evidence="10" id="KW-0812">Transmembrane</keyword>
<evidence type="ECO:0000256" key="2">
    <source>
        <dbReference type="ARBA" id="ARBA00012438"/>
    </source>
</evidence>
<reference evidence="13 14" key="1">
    <citation type="submission" date="2020-08" db="EMBL/GenBank/DDBJ databases">
        <title>Sequencing the genomes of 1000 actinobacteria strains.</title>
        <authorList>
            <person name="Klenk H.-P."/>
        </authorList>
    </citation>
    <scope>NUCLEOTIDE SEQUENCE [LARGE SCALE GENOMIC DNA]</scope>
    <source>
        <strain evidence="13 14">DSM 105498</strain>
    </source>
</reference>
<dbReference type="Gene3D" id="3.30.565.10">
    <property type="entry name" value="Histidine kinase-like ATPase, C-terminal domain"/>
    <property type="match status" value="1"/>
</dbReference>
<evidence type="ECO:0000256" key="9">
    <source>
        <dbReference type="SAM" id="MobiDB-lite"/>
    </source>
</evidence>
<feature type="domain" description="Histidine kinase/HSP90-like ATPase" evidence="11">
    <location>
        <begin position="532"/>
        <end position="617"/>
    </location>
</feature>
<evidence type="ECO:0000259" key="11">
    <source>
        <dbReference type="Pfam" id="PF02518"/>
    </source>
</evidence>
<dbReference type="GO" id="GO:0005524">
    <property type="term" value="F:ATP binding"/>
    <property type="evidence" value="ECO:0007669"/>
    <property type="project" value="UniProtKB-KW"/>
</dbReference>
<feature type="transmembrane region" description="Helical" evidence="10">
    <location>
        <begin position="94"/>
        <end position="114"/>
    </location>
</feature>
<keyword evidence="10" id="KW-1133">Transmembrane helix</keyword>
<feature type="domain" description="Signal transduction histidine kinase subgroup 3 dimerisation and phosphoacceptor" evidence="12">
    <location>
        <begin position="428"/>
        <end position="492"/>
    </location>
</feature>
<dbReference type="InterPro" id="IPR011712">
    <property type="entry name" value="Sig_transdc_His_kin_sub3_dim/P"/>
</dbReference>
<dbReference type="GO" id="GO:0000155">
    <property type="term" value="F:phosphorelay sensor kinase activity"/>
    <property type="evidence" value="ECO:0007669"/>
    <property type="project" value="InterPro"/>
</dbReference>
<dbReference type="Pfam" id="PF07730">
    <property type="entry name" value="HisKA_3"/>
    <property type="match status" value="1"/>
</dbReference>
<feature type="region of interest" description="Disordered" evidence="9">
    <location>
        <begin position="628"/>
        <end position="655"/>
    </location>
</feature>
<dbReference type="CDD" id="cd16917">
    <property type="entry name" value="HATPase_UhpB-NarQ-NarX-like"/>
    <property type="match status" value="1"/>
</dbReference>
<dbReference type="EMBL" id="JACHWR010000002">
    <property type="protein sequence ID" value="MBB3043482.1"/>
    <property type="molecule type" value="Genomic_DNA"/>
</dbReference>
<keyword evidence="3" id="KW-0597">Phosphoprotein</keyword>
<dbReference type="RefSeq" id="WP_183593301.1">
    <property type="nucleotide sequence ID" value="NZ_JACHWR010000002.1"/>
</dbReference>
<evidence type="ECO:0000259" key="12">
    <source>
        <dbReference type="Pfam" id="PF07730"/>
    </source>
</evidence>
<keyword evidence="10" id="KW-0472">Membrane</keyword>
<dbReference type="EC" id="2.7.13.3" evidence="2"/>
<dbReference type="GO" id="GO:0046983">
    <property type="term" value="F:protein dimerization activity"/>
    <property type="evidence" value="ECO:0007669"/>
    <property type="project" value="InterPro"/>
</dbReference>
<evidence type="ECO:0000256" key="7">
    <source>
        <dbReference type="ARBA" id="ARBA00022840"/>
    </source>
</evidence>
<evidence type="ECO:0000256" key="8">
    <source>
        <dbReference type="ARBA" id="ARBA00023012"/>
    </source>
</evidence>
<comment type="catalytic activity">
    <reaction evidence="1">
        <text>ATP + protein L-histidine = ADP + protein N-phospho-L-histidine.</text>
        <dbReference type="EC" id="2.7.13.3"/>
    </reaction>
</comment>
<dbReference type="InterPro" id="IPR003594">
    <property type="entry name" value="HATPase_dom"/>
</dbReference>
<keyword evidence="14" id="KW-1185">Reference proteome</keyword>